<dbReference type="EMBL" id="FOIL01000009">
    <property type="protein sequence ID" value="SET25181.1"/>
    <property type="molecule type" value="Genomic_DNA"/>
</dbReference>
<reference evidence="1 2" key="1">
    <citation type="submission" date="2016-10" db="EMBL/GenBank/DDBJ databases">
        <authorList>
            <person name="de Groot N.N."/>
        </authorList>
    </citation>
    <scope>NUCLEOTIDE SEQUENCE [LARGE SCALE GENOMIC DNA]</scope>
    <source>
        <strain evidence="1 2">KH1P1</strain>
    </source>
</reference>
<keyword evidence="2" id="KW-1185">Reference proteome</keyword>
<gene>
    <name evidence="1" type="ORF">SAMN04487771_100942</name>
</gene>
<dbReference type="AlphaFoldDB" id="A0A1I0CZ81"/>
<protein>
    <recommendedName>
        <fullName evidence="3">DUF1850 domain-containing protein</fullName>
    </recommendedName>
</protein>
<name>A0A1I0CZ81_9FIRM</name>
<dbReference type="eggNOG" id="COG4729">
    <property type="taxonomic scope" value="Bacteria"/>
</dbReference>
<organism evidence="1 2">
    <name type="scientific">[Clostridium] aminophilum</name>
    <dbReference type="NCBI Taxonomy" id="1526"/>
    <lineage>
        <taxon>Bacteria</taxon>
        <taxon>Bacillati</taxon>
        <taxon>Bacillota</taxon>
        <taxon>Clostridia</taxon>
        <taxon>Lachnospirales</taxon>
        <taxon>Lachnospiraceae</taxon>
    </lineage>
</organism>
<evidence type="ECO:0000313" key="2">
    <source>
        <dbReference type="Proteomes" id="UP000199820"/>
    </source>
</evidence>
<dbReference type="STRING" id="1526.SAMN02910262_01406"/>
<dbReference type="Pfam" id="PF08905">
    <property type="entry name" value="DUF1850"/>
    <property type="match status" value="1"/>
</dbReference>
<proteinExistence type="predicted"/>
<evidence type="ECO:0008006" key="3">
    <source>
        <dbReference type="Google" id="ProtNLM"/>
    </source>
</evidence>
<dbReference type="InterPro" id="IPR015001">
    <property type="entry name" value="DUF1850"/>
</dbReference>
<sequence>MRFDKHLRLQAMLAAMMTALGLLLIPASTALRKCFPEEVLLCENQETGEIYAQVPIRTGDRVEFRWIHSFEHIPWNEYYRVQEDRTFLLETISVAGFGAGIPAEMDVDYRYEDGLVYMDNIGSVFDRFNFFSSDTALQSIQVNEKEWIKGSDMPYHAKVTVYVDER</sequence>
<evidence type="ECO:0000313" key="1">
    <source>
        <dbReference type="EMBL" id="SET25181.1"/>
    </source>
</evidence>
<dbReference type="Proteomes" id="UP000199820">
    <property type="component" value="Unassembled WGS sequence"/>
</dbReference>
<accession>A0A1I0CZ81</accession>
<dbReference type="RefSeq" id="WP_074648987.1">
    <property type="nucleotide sequence ID" value="NZ_FOIL01000009.1"/>
</dbReference>
<dbReference type="OrthoDB" id="4411648at2"/>